<dbReference type="InterPro" id="IPR033856">
    <property type="entry name" value="Trp_halogen"/>
</dbReference>
<name>A0ABU9Y4E2_9SPHN</name>
<dbReference type="Pfam" id="PF04820">
    <property type="entry name" value="Trp_halogenase"/>
    <property type="match status" value="1"/>
</dbReference>
<dbReference type="Proteomes" id="UP001419910">
    <property type="component" value="Unassembled WGS sequence"/>
</dbReference>
<dbReference type="PIRSF" id="PIRSF011396">
    <property type="entry name" value="Trp_halogenase"/>
    <property type="match status" value="1"/>
</dbReference>
<dbReference type="EMBL" id="JBDIME010000011">
    <property type="protein sequence ID" value="MEN2790675.1"/>
    <property type="molecule type" value="Genomic_DNA"/>
</dbReference>
<dbReference type="PANTHER" id="PTHR43747">
    <property type="entry name" value="FAD-BINDING PROTEIN"/>
    <property type="match status" value="1"/>
</dbReference>
<dbReference type="InterPro" id="IPR006905">
    <property type="entry name" value="Flavin_halogenase"/>
</dbReference>
<reference evidence="1 2" key="1">
    <citation type="submission" date="2024-05" db="EMBL/GenBank/DDBJ databases">
        <authorList>
            <person name="Liu Q."/>
            <person name="Xin Y.-H."/>
        </authorList>
    </citation>
    <scope>NUCLEOTIDE SEQUENCE [LARGE SCALE GENOMIC DNA]</scope>
    <source>
        <strain evidence="1 2">CGMCC 1.10181</strain>
    </source>
</reference>
<accession>A0ABU9Y4E2</accession>
<protein>
    <submittedName>
        <fullName evidence="1">Tryptophan halogenase family protein</fullName>
    </submittedName>
</protein>
<evidence type="ECO:0000313" key="2">
    <source>
        <dbReference type="Proteomes" id="UP001419910"/>
    </source>
</evidence>
<dbReference type="PANTHER" id="PTHR43747:SF4">
    <property type="entry name" value="FLAVIN-DEPENDENT TRYPTOPHAN HALOGENASE"/>
    <property type="match status" value="1"/>
</dbReference>
<dbReference type="Gene3D" id="3.50.50.60">
    <property type="entry name" value="FAD/NAD(P)-binding domain"/>
    <property type="match status" value="1"/>
</dbReference>
<dbReference type="RefSeq" id="WP_345840455.1">
    <property type="nucleotide sequence ID" value="NZ_JBDIME010000011.1"/>
</dbReference>
<comment type="caution">
    <text evidence="1">The sequence shown here is derived from an EMBL/GenBank/DDBJ whole genome shotgun (WGS) entry which is preliminary data.</text>
</comment>
<dbReference type="InterPro" id="IPR050816">
    <property type="entry name" value="Flavin-dep_Halogenase_NPB"/>
</dbReference>
<dbReference type="InterPro" id="IPR036188">
    <property type="entry name" value="FAD/NAD-bd_sf"/>
</dbReference>
<dbReference type="SUPFAM" id="SSF51905">
    <property type="entry name" value="FAD/NAD(P)-binding domain"/>
    <property type="match status" value="1"/>
</dbReference>
<organism evidence="1 2">
    <name type="scientific">Sphingomonas oligophenolica</name>
    <dbReference type="NCBI Taxonomy" id="301154"/>
    <lineage>
        <taxon>Bacteria</taxon>
        <taxon>Pseudomonadati</taxon>
        <taxon>Pseudomonadota</taxon>
        <taxon>Alphaproteobacteria</taxon>
        <taxon>Sphingomonadales</taxon>
        <taxon>Sphingomonadaceae</taxon>
        <taxon>Sphingomonas</taxon>
    </lineage>
</organism>
<sequence>MSMPGIETVAILGGSVAGWMAAATLARRLPRQRYRVILIETAQDGDGLGDFGTTLTSLPSIKPFHESLGIDESLLLRATRGSFALGVAFSGMATRDSACFLPFGAIGAPIGPVAFHQLLTRLRQQGRDVRAADYSIAAIAAQAGRFTRPSADQGSTLSQFSYGLHLDAWGYLAALRATAEAHGARAAAAPFGRALIGENGDVAGIELADGEIVPVMLAIDATGAPALLSGVAIGGGFESWRHWLPCDQSAALRVADPGDPLPFSHVEAMATGWHGTTPLAGEVGRLVCWSSAFGDADTARTALGVADGPDPHMVAFENGRRALPWHRNVVAIGAAACVIEPLHPVALHLVQSALARLVTLFPASAHAPVEAAEYNRMTINELERTRDFLIAHYATNRRAGDPFWDAVLTSTPPERVLYKLQMFASAGRMPMFDDEMFEEEDWIALLDAQGLHPRRHNALSGAVPIERIEQHLARLREAIIAAVKTMPRHGDYLRRAHAAPARGAAA</sequence>
<gene>
    <name evidence="1" type="ORF">ABC974_13630</name>
</gene>
<keyword evidence="2" id="KW-1185">Reference proteome</keyword>
<evidence type="ECO:0000313" key="1">
    <source>
        <dbReference type="EMBL" id="MEN2790675.1"/>
    </source>
</evidence>
<proteinExistence type="predicted"/>